<reference evidence="2 3" key="1">
    <citation type="submission" date="2023-10" db="EMBL/GenBank/DDBJ databases">
        <title>Bacteria for the degradation of biodegradable plastic PBAT(Polybutylene adipate terephthalate).</title>
        <authorList>
            <person name="Weon H.-Y."/>
            <person name="Yeon J."/>
        </authorList>
    </citation>
    <scope>NUCLEOTIDE SEQUENCE [LARGE SCALE GENOMIC DNA]</scope>
    <source>
        <strain evidence="2 3">SBD 7-3</strain>
    </source>
</reference>
<accession>A0ABZ0CPT4</accession>
<dbReference type="CDD" id="cd00761">
    <property type="entry name" value="Glyco_tranf_GTA_type"/>
    <property type="match status" value="1"/>
</dbReference>
<keyword evidence="3" id="KW-1185">Reference proteome</keyword>
<evidence type="ECO:0000313" key="2">
    <source>
        <dbReference type="EMBL" id="WOB07000.1"/>
    </source>
</evidence>
<evidence type="ECO:0000259" key="1">
    <source>
        <dbReference type="Pfam" id="PF00535"/>
    </source>
</evidence>
<dbReference type="InterPro" id="IPR001173">
    <property type="entry name" value="Glyco_trans_2-like"/>
</dbReference>
<dbReference type="SUPFAM" id="SSF53448">
    <property type="entry name" value="Nucleotide-diphospho-sugar transferases"/>
    <property type="match status" value="1"/>
</dbReference>
<dbReference type="Gene3D" id="3.90.550.10">
    <property type="entry name" value="Spore Coat Polysaccharide Biosynthesis Protein SpsA, Chain A"/>
    <property type="match status" value="1"/>
</dbReference>
<evidence type="ECO:0000313" key="3">
    <source>
        <dbReference type="Proteomes" id="UP001303946"/>
    </source>
</evidence>
<dbReference type="EC" id="2.4.-.-" evidence="2"/>
<dbReference type="InterPro" id="IPR050834">
    <property type="entry name" value="Glycosyltransf_2"/>
</dbReference>
<organism evidence="2 3">
    <name type="scientific">Piscinibacter gummiphilus</name>
    <dbReference type="NCBI Taxonomy" id="946333"/>
    <lineage>
        <taxon>Bacteria</taxon>
        <taxon>Pseudomonadati</taxon>
        <taxon>Pseudomonadota</taxon>
        <taxon>Betaproteobacteria</taxon>
        <taxon>Burkholderiales</taxon>
        <taxon>Sphaerotilaceae</taxon>
        <taxon>Piscinibacter</taxon>
    </lineage>
</organism>
<dbReference type="Proteomes" id="UP001303946">
    <property type="component" value="Chromosome"/>
</dbReference>
<dbReference type="Pfam" id="PF00535">
    <property type="entry name" value="Glycos_transf_2"/>
    <property type="match status" value="1"/>
</dbReference>
<dbReference type="PANTHER" id="PTHR43685">
    <property type="entry name" value="GLYCOSYLTRANSFERASE"/>
    <property type="match status" value="1"/>
</dbReference>
<dbReference type="GO" id="GO:0016757">
    <property type="term" value="F:glycosyltransferase activity"/>
    <property type="evidence" value="ECO:0007669"/>
    <property type="project" value="UniProtKB-KW"/>
</dbReference>
<keyword evidence="2" id="KW-0808">Transferase</keyword>
<proteinExistence type="predicted"/>
<sequence>MKFSLIMGTLGRRDEVGDFLASLQRQDHRDFELLIVDQNPDERLAPLIEQYRKHFRILRYRSAPGLSRARNVGLRYATGDVIAFPDDDCWYPDGLLTYVAQRLQAEPSLDGLTGRFVDAEGRSEGRWLPRTQILNRFSVWRGAISFSIFLRRRLVERIGEFDEDLGVGAGTPWGAGEETEFMLRGLKAGGRVEFDRDLVLHHPVKTADYGDAAIARQRRYEAGFGRVIRRGGFPGWYFPWVCGRTLAGSLLALCSGQRAQARFKWHSLLARVSGWRTGQAPRTAYPSSNHA</sequence>
<dbReference type="EMBL" id="CP136336">
    <property type="protein sequence ID" value="WOB07000.1"/>
    <property type="molecule type" value="Genomic_DNA"/>
</dbReference>
<feature type="domain" description="Glycosyltransferase 2-like" evidence="1">
    <location>
        <begin position="4"/>
        <end position="125"/>
    </location>
</feature>
<protein>
    <submittedName>
        <fullName evidence="2">Glycosyltransferase family A protein</fullName>
        <ecNumber evidence="2">2.4.-.-</ecNumber>
    </submittedName>
</protein>
<dbReference type="InterPro" id="IPR029044">
    <property type="entry name" value="Nucleotide-diphossugar_trans"/>
</dbReference>
<keyword evidence="2" id="KW-0328">Glycosyltransferase</keyword>
<name>A0ABZ0CPT4_9BURK</name>
<gene>
    <name evidence="2" type="ORF">RXV79_19005</name>
</gene>
<dbReference type="RefSeq" id="WP_316699667.1">
    <property type="nucleotide sequence ID" value="NZ_CP136336.1"/>
</dbReference>
<dbReference type="PANTHER" id="PTHR43685:SF2">
    <property type="entry name" value="GLYCOSYLTRANSFERASE 2-LIKE DOMAIN-CONTAINING PROTEIN"/>
    <property type="match status" value="1"/>
</dbReference>